<accession>A0ABD3FVN8</accession>
<evidence type="ECO:0008006" key="3">
    <source>
        <dbReference type="Google" id="ProtNLM"/>
    </source>
</evidence>
<organism evidence="1 2">
    <name type="scientific">Phytophthora oleae</name>
    <dbReference type="NCBI Taxonomy" id="2107226"/>
    <lineage>
        <taxon>Eukaryota</taxon>
        <taxon>Sar</taxon>
        <taxon>Stramenopiles</taxon>
        <taxon>Oomycota</taxon>
        <taxon>Peronosporomycetes</taxon>
        <taxon>Peronosporales</taxon>
        <taxon>Peronosporaceae</taxon>
        <taxon>Phytophthora</taxon>
    </lineage>
</organism>
<gene>
    <name evidence="1" type="ORF">V7S43_004181</name>
</gene>
<comment type="caution">
    <text evidence="1">The sequence shown here is derived from an EMBL/GenBank/DDBJ whole genome shotgun (WGS) entry which is preliminary data.</text>
</comment>
<evidence type="ECO:0000313" key="1">
    <source>
        <dbReference type="EMBL" id="KAL3670997.1"/>
    </source>
</evidence>
<sequence>MEDEEKAPVMRVQRLSSAAFDVLKDKGVSERALELYEQQLQGHEVDDITKSLIKNAVFAAYLEFIYSRQLSMDDLHAAVNTAVEKLRAIQSQPPDSKAIQD</sequence>
<keyword evidence="2" id="KW-1185">Reference proteome</keyword>
<evidence type="ECO:0000313" key="2">
    <source>
        <dbReference type="Proteomes" id="UP001632037"/>
    </source>
</evidence>
<protein>
    <recommendedName>
        <fullName evidence="3">LisH domain-containing protein</fullName>
    </recommendedName>
</protein>
<dbReference type="EMBL" id="JBIMZQ010000006">
    <property type="protein sequence ID" value="KAL3670997.1"/>
    <property type="molecule type" value="Genomic_DNA"/>
</dbReference>
<dbReference type="Proteomes" id="UP001632037">
    <property type="component" value="Unassembled WGS sequence"/>
</dbReference>
<proteinExistence type="predicted"/>
<name>A0ABD3FVN8_9STRA</name>
<dbReference type="AlphaFoldDB" id="A0ABD3FVN8"/>
<reference evidence="1 2" key="1">
    <citation type="submission" date="2024-09" db="EMBL/GenBank/DDBJ databases">
        <title>Genome sequencing and assembly of Phytophthora oleae, isolate VK10A, causative agent of rot of olive drupes.</title>
        <authorList>
            <person name="Conti Taguali S."/>
            <person name="Riolo M."/>
            <person name="La Spada F."/>
            <person name="Cacciola S.O."/>
            <person name="Dionisio G."/>
        </authorList>
    </citation>
    <scope>NUCLEOTIDE SEQUENCE [LARGE SCALE GENOMIC DNA]</scope>
    <source>
        <strain evidence="1 2">VK10A</strain>
    </source>
</reference>